<dbReference type="Gene3D" id="3.40.830.10">
    <property type="entry name" value="LigB-like"/>
    <property type="match status" value="1"/>
</dbReference>
<dbReference type="EMBL" id="JBFAKC010000013">
    <property type="protein sequence ID" value="MEV0711014.1"/>
    <property type="molecule type" value="Genomic_DNA"/>
</dbReference>
<gene>
    <name evidence="1" type="ORF">AB0I48_25955</name>
</gene>
<evidence type="ECO:0000313" key="2">
    <source>
        <dbReference type="Proteomes" id="UP001551695"/>
    </source>
</evidence>
<dbReference type="RefSeq" id="WP_357787150.1">
    <property type="nucleotide sequence ID" value="NZ_JBFAKC010000013.1"/>
</dbReference>
<dbReference type="Proteomes" id="UP001551695">
    <property type="component" value="Unassembled WGS sequence"/>
</dbReference>
<name>A0ABV3G009_9NOCA</name>
<reference evidence="1 2" key="1">
    <citation type="submission" date="2024-06" db="EMBL/GenBank/DDBJ databases">
        <title>The Natural Products Discovery Center: Release of the First 8490 Sequenced Strains for Exploring Actinobacteria Biosynthetic Diversity.</title>
        <authorList>
            <person name="Kalkreuter E."/>
            <person name="Kautsar S.A."/>
            <person name="Yang D."/>
            <person name="Bader C.D."/>
            <person name="Teijaro C.N."/>
            <person name="Fluegel L."/>
            <person name="Davis C.M."/>
            <person name="Simpson J.R."/>
            <person name="Lauterbach L."/>
            <person name="Steele A.D."/>
            <person name="Gui C."/>
            <person name="Meng S."/>
            <person name="Li G."/>
            <person name="Viehrig K."/>
            <person name="Ye F."/>
            <person name="Su P."/>
            <person name="Kiefer A.F."/>
            <person name="Nichols A."/>
            <person name="Cepeda A.J."/>
            <person name="Yan W."/>
            <person name="Fan B."/>
            <person name="Jiang Y."/>
            <person name="Adhikari A."/>
            <person name="Zheng C.-J."/>
            <person name="Schuster L."/>
            <person name="Cowan T.M."/>
            <person name="Smanski M.J."/>
            <person name="Chevrette M.G."/>
            <person name="De Carvalho L.P.S."/>
            <person name="Shen B."/>
        </authorList>
    </citation>
    <scope>NUCLEOTIDE SEQUENCE [LARGE SCALE GENOMIC DNA]</scope>
    <source>
        <strain evidence="1 2">NPDC050403</strain>
    </source>
</reference>
<proteinExistence type="predicted"/>
<organism evidence="1 2">
    <name type="scientific">Nocardia aurea</name>
    <dbReference type="NCBI Taxonomy" id="2144174"/>
    <lineage>
        <taxon>Bacteria</taxon>
        <taxon>Bacillati</taxon>
        <taxon>Actinomycetota</taxon>
        <taxon>Actinomycetes</taxon>
        <taxon>Mycobacteriales</taxon>
        <taxon>Nocardiaceae</taxon>
        <taxon>Nocardia</taxon>
    </lineage>
</organism>
<comment type="caution">
    <text evidence="1">The sequence shown here is derived from an EMBL/GenBank/DDBJ whole genome shotgun (WGS) entry which is preliminary data.</text>
</comment>
<protein>
    <submittedName>
        <fullName evidence="1">Uncharacterized protein</fullName>
    </submittedName>
</protein>
<evidence type="ECO:0000313" key="1">
    <source>
        <dbReference type="EMBL" id="MEV0711014.1"/>
    </source>
</evidence>
<sequence>MRSAVGTNGYRYVVLSIAALVPSPPILVPELVGAASRAPGADPDDPPAVLRAAVSAAGATLAGAARHWTVLGSGDADQVFGPDARGTFRGYGLDVRVGLSADAADAIADSGARPDPQLPLSVLIAGWLRGQVGPDISVRARVLAADTSAERCARAGADLRAELDATDEPHAVLVVADGAATLSLKAPGYLDDRAQGCQRALDLALDAGDRAALLALDPGLCAELSIAGRPAYQAMAGLFAADSADPSVDTLYRDAPYGVGYHVSLWRPGGAG</sequence>
<keyword evidence="2" id="KW-1185">Reference proteome</keyword>
<accession>A0ABV3G009</accession>